<reference evidence="1 2" key="1">
    <citation type="submission" date="2018-08" db="EMBL/GenBank/DDBJ databases">
        <title>Recombination of ecologically and evolutionarily significant loci maintains genetic cohesion in the Pseudomonas syringae species complex.</title>
        <authorList>
            <person name="Dillon M."/>
            <person name="Thakur S."/>
            <person name="Almeida R.N.D."/>
            <person name="Weir B.S."/>
            <person name="Guttman D.S."/>
        </authorList>
    </citation>
    <scope>NUCLEOTIDE SEQUENCE [LARGE SCALE GENOMIC DNA]</scope>
    <source>
        <strain evidence="1 2">ICMP 11288</strain>
    </source>
</reference>
<protein>
    <submittedName>
        <fullName evidence="1">Uncharacterized protein</fullName>
    </submittedName>
</protein>
<evidence type="ECO:0000313" key="2">
    <source>
        <dbReference type="Proteomes" id="UP000277179"/>
    </source>
</evidence>
<dbReference type="AlphaFoldDB" id="A0A3M4PZA5"/>
<comment type="caution">
    <text evidence="1">The sequence shown here is derived from an EMBL/GenBank/DDBJ whole genome shotgun (WGS) entry which is preliminary data.</text>
</comment>
<evidence type="ECO:0000313" key="1">
    <source>
        <dbReference type="EMBL" id="RMQ83450.1"/>
    </source>
</evidence>
<accession>A0A3M4PZA5</accession>
<name>A0A3M4PZA5_9PSED</name>
<dbReference type="EMBL" id="RBRL01000388">
    <property type="protein sequence ID" value="RMQ83450.1"/>
    <property type="molecule type" value="Genomic_DNA"/>
</dbReference>
<dbReference type="Proteomes" id="UP000277179">
    <property type="component" value="Unassembled WGS sequence"/>
</dbReference>
<gene>
    <name evidence="1" type="ORF">ALP97_02067</name>
</gene>
<organism evidence="1 2">
    <name type="scientific">Pseudomonas salomonii</name>
    <dbReference type="NCBI Taxonomy" id="191391"/>
    <lineage>
        <taxon>Bacteria</taxon>
        <taxon>Pseudomonadati</taxon>
        <taxon>Pseudomonadota</taxon>
        <taxon>Gammaproteobacteria</taxon>
        <taxon>Pseudomonadales</taxon>
        <taxon>Pseudomonadaceae</taxon>
        <taxon>Pseudomonas</taxon>
    </lineage>
</organism>
<proteinExistence type="predicted"/>
<sequence>MLIIPSKIININDAKNNIASHWMTLQGIFSQSDQCLKINDPLMGLLDHIHFGMLEDNEEYLLAWLPFGEEDAPEEPAKAMIRRTFAAYQMWS</sequence>